<gene>
    <name evidence="4" type="ORF">ACFFFR_07270</name>
</gene>
<dbReference type="PROSITE" id="PS50234">
    <property type="entry name" value="VWFA"/>
    <property type="match status" value="1"/>
</dbReference>
<protein>
    <submittedName>
        <fullName evidence="4">VWA domain-containing protein</fullName>
    </submittedName>
</protein>
<keyword evidence="2" id="KW-0812">Transmembrane</keyword>
<dbReference type="InterPro" id="IPR008964">
    <property type="entry name" value="Invasin/intimin_cell_adhesion"/>
</dbReference>
<feature type="domain" description="VWFA" evidence="3">
    <location>
        <begin position="158"/>
        <end position="348"/>
    </location>
</feature>
<dbReference type="NCBIfam" id="TIGR01167">
    <property type="entry name" value="LPXTG_anchor"/>
    <property type="match status" value="1"/>
</dbReference>
<reference evidence="4 5" key="1">
    <citation type="submission" date="2024-09" db="EMBL/GenBank/DDBJ databases">
        <authorList>
            <person name="Sun Q."/>
            <person name="Mori K."/>
        </authorList>
    </citation>
    <scope>NUCLEOTIDE SEQUENCE [LARGE SCALE GENOMIC DNA]</scope>
    <source>
        <strain evidence="4 5">NCAIM B.02604</strain>
    </source>
</reference>
<organism evidence="4 5">
    <name type="scientific">Micrococcoides hystricis</name>
    <dbReference type="NCBI Taxonomy" id="1572761"/>
    <lineage>
        <taxon>Bacteria</taxon>
        <taxon>Bacillati</taxon>
        <taxon>Actinomycetota</taxon>
        <taxon>Actinomycetes</taxon>
        <taxon>Micrococcales</taxon>
        <taxon>Micrococcaceae</taxon>
        <taxon>Micrococcoides</taxon>
    </lineage>
</organism>
<dbReference type="SUPFAM" id="SSF53300">
    <property type="entry name" value="vWA-like"/>
    <property type="match status" value="1"/>
</dbReference>
<dbReference type="Gene3D" id="3.40.50.410">
    <property type="entry name" value="von Willebrand factor, type A domain"/>
    <property type="match status" value="1"/>
</dbReference>
<dbReference type="InterPro" id="IPR036465">
    <property type="entry name" value="vWFA_dom_sf"/>
</dbReference>
<evidence type="ECO:0000259" key="3">
    <source>
        <dbReference type="PROSITE" id="PS50234"/>
    </source>
</evidence>
<feature type="transmembrane region" description="Helical" evidence="2">
    <location>
        <begin position="1437"/>
        <end position="1457"/>
    </location>
</feature>
<feature type="compositionally biased region" description="Basic and acidic residues" evidence="1">
    <location>
        <begin position="78"/>
        <end position="89"/>
    </location>
</feature>
<dbReference type="CDD" id="cd00198">
    <property type="entry name" value="vWFA"/>
    <property type="match status" value="1"/>
</dbReference>
<evidence type="ECO:0000313" key="5">
    <source>
        <dbReference type="Proteomes" id="UP001589862"/>
    </source>
</evidence>
<accession>A0ABV6PCU0</accession>
<evidence type="ECO:0000313" key="4">
    <source>
        <dbReference type="EMBL" id="MFC0582182.1"/>
    </source>
</evidence>
<dbReference type="InterPro" id="IPR002035">
    <property type="entry name" value="VWF_A"/>
</dbReference>
<feature type="compositionally biased region" description="Low complexity" evidence="1">
    <location>
        <begin position="114"/>
        <end position="124"/>
    </location>
</feature>
<proteinExistence type="predicted"/>
<dbReference type="Proteomes" id="UP001589862">
    <property type="component" value="Unassembled WGS sequence"/>
</dbReference>
<evidence type="ECO:0000256" key="1">
    <source>
        <dbReference type="SAM" id="MobiDB-lite"/>
    </source>
</evidence>
<feature type="region of interest" description="Disordered" evidence="1">
    <location>
        <begin position="48"/>
        <end position="149"/>
    </location>
</feature>
<feature type="region of interest" description="Disordered" evidence="1">
    <location>
        <begin position="1380"/>
        <end position="1433"/>
    </location>
</feature>
<comment type="caution">
    <text evidence="4">The sequence shown here is derived from an EMBL/GenBank/DDBJ whole genome shotgun (WGS) entry which is preliminary data.</text>
</comment>
<sequence>MAVSARPRRIRDVRTRTKKRLLSTAQKSGVIAASLMVVFGTVFTGGAIATGENLPEPTSAVSETVVEETAEATPTTEKTTEEATQEKTEQASNPAKKPEKPAAPKPSTQPSERPSAPASPSAPADQRGPLSDSGVGIKAFPTPAPLPNPNLPQKCGLNIALVFDLSNSLTDADITSSKNAGVSLVDSLQGTPTSMGIYSFASLAPAPNNTNLGLTSIATAEGSDQVRSKIQNLVRPPSNRGGTNWDRGLAQIPAGYDIVLFVTDGNPTAYGTPGTPGNSDWGSSFDQIDIDTATASSNALKRGGAFVMGIGVGRLTEANLRYISGDNVNQDYYLIGNYDLLEAKLREIGLKNCEGTITVNKQVRDLNGDLSAGAGWDFSTDTTNVTPASGTTNADGVVNFKVEGIDWDQSRAVTIAESLQEGYALEQQDGKNAVCVDRASQEPVTATNAGDLGFKVDVTSTQVVVCTVINKMVPKPLKLTKTAKTAYKSSYAWGITKDVDKTNFVINEGDENPTANYTVEVTEGARTNSDYAVTGKITVTNPNPIAINDVDVTDELDGATCSVTDGTNVTVPANGTKELNYSCTFEGTPENETGTNTATAAWNGKSVTAEADYDFADADVSHVNKTVTLADTYADAPLNGETITWSKQGEKHTYTYSRVLEGTAGECTTFDNTATIKETKQSDDASTQVCINKPPVAAKTAAGSFDRDYDWKLTKKVAKSDYKVTPDTSVNPDYTVTAEIEKVTDTNVVVDGTITVTNPNNFGETQTATVTDQLYAGDDALTGATCTVEGDASHTVEVAAGASVELNYSCELDAVPTKAVTNHATVTWENGQEAVAKAGVEFNGTFTDDEVTVTDDKTVEGESNVLGTVTVDNATGEIDGENSFSYSDVELDAPDAGTCADFTNKAVVTESTNMDDNNSDTAKVKICTGTDLQISKVTFYKFDRTYDWSIAKTGSADQHVFGSSEDVDYSVDYTVTVKAEGYEDHDAKFGGDITVTNPSTWNAVTAAEITDVPSFDGVSCTVINGKDIKLAPGQSETVSYECDGMTDQHGQTPEPGTNTAKVTWDKEAAYSANDSASHTIEVDPTLDADAHETVQVEDLKAPEGTEFEELHFWDVYNANDDHTKEYTYTVTGTVPAGECVELDNTATLIGIPERSADYNTKVCAGADLVIEKTADYTYDRTYNWAIEKTGESDQVVTSTDGKPVDFTLDYWVAVTAVDYTDTNHRVTGTITVTNPVQWSDVEVDVTDQLEGFNCSVSDDGTATIEAGGSAEFTYSCTGSPEELETVTNTATVTWDKESIYSEHDSATTEVDAEPTADVVVDEKVTVTDDKAPEGTFDEELNWHDVHAKDNHTEMFTYTYAGSVKPGETVTVENIAVLSDTPKSSDDWTVKVTGEEPGEEPPVTPEPTEPAPTEPAPSEPTPTEPKPSQPLPVTGAQAAGLAIGGALLLAAGIGFYLWSRRRAQEG</sequence>
<feature type="compositionally biased region" description="Pro residues" evidence="1">
    <location>
        <begin position="1399"/>
        <end position="1429"/>
    </location>
</feature>
<dbReference type="SMART" id="SM00327">
    <property type="entry name" value="VWA"/>
    <property type="match status" value="1"/>
</dbReference>
<keyword evidence="2" id="KW-1133">Transmembrane helix</keyword>
<dbReference type="RefSeq" id="WP_377459153.1">
    <property type="nucleotide sequence ID" value="NZ_JBHLUB010000029.1"/>
</dbReference>
<evidence type="ECO:0000256" key="2">
    <source>
        <dbReference type="SAM" id="Phobius"/>
    </source>
</evidence>
<keyword evidence="5" id="KW-1185">Reference proteome</keyword>
<feature type="transmembrane region" description="Helical" evidence="2">
    <location>
        <begin position="28"/>
        <end position="49"/>
    </location>
</feature>
<dbReference type="EMBL" id="JBHLUB010000029">
    <property type="protein sequence ID" value="MFC0582182.1"/>
    <property type="molecule type" value="Genomic_DNA"/>
</dbReference>
<name>A0ABV6PCU0_9MICC</name>
<keyword evidence="2" id="KW-0472">Membrane</keyword>
<dbReference type="SUPFAM" id="SSF49373">
    <property type="entry name" value="Invasin/intimin cell-adhesion fragments"/>
    <property type="match status" value="1"/>
</dbReference>